<organism evidence="1 2">
    <name type="scientific">Allohahella marinimesophila</name>
    <dbReference type="NCBI Taxonomy" id="1054972"/>
    <lineage>
        <taxon>Bacteria</taxon>
        <taxon>Pseudomonadati</taxon>
        <taxon>Pseudomonadota</taxon>
        <taxon>Gammaproteobacteria</taxon>
        <taxon>Oceanospirillales</taxon>
        <taxon>Hahellaceae</taxon>
        <taxon>Allohahella</taxon>
    </lineage>
</organism>
<dbReference type="Proteomes" id="UP001501337">
    <property type="component" value="Unassembled WGS sequence"/>
</dbReference>
<dbReference type="EMBL" id="BAABBO010000018">
    <property type="protein sequence ID" value="GAA3974072.1"/>
    <property type="molecule type" value="Genomic_DNA"/>
</dbReference>
<evidence type="ECO:0000313" key="1">
    <source>
        <dbReference type="EMBL" id="GAA3974072.1"/>
    </source>
</evidence>
<sequence length="64" mass="7505">MSTSQLAGLSHIKPRSSTERRLFRELLELGAYLNRAQTLEQLNLVQQYRQMIEERCDVLSGLRR</sequence>
<comment type="caution">
    <text evidence="1">The sequence shown here is derived from an EMBL/GenBank/DDBJ whole genome shotgun (WGS) entry which is preliminary data.</text>
</comment>
<accession>A0ABP7PZN9</accession>
<dbReference type="RefSeq" id="WP_344808606.1">
    <property type="nucleotide sequence ID" value="NZ_BAABBO010000018.1"/>
</dbReference>
<reference evidence="2" key="1">
    <citation type="journal article" date="2019" name="Int. J. Syst. Evol. Microbiol.">
        <title>The Global Catalogue of Microorganisms (GCM) 10K type strain sequencing project: providing services to taxonomists for standard genome sequencing and annotation.</title>
        <authorList>
            <consortium name="The Broad Institute Genomics Platform"/>
            <consortium name="The Broad Institute Genome Sequencing Center for Infectious Disease"/>
            <person name="Wu L."/>
            <person name="Ma J."/>
        </authorList>
    </citation>
    <scope>NUCLEOTIDE SEQUENCE [LARGE SCALE GENOMIC DNA]</scope>
    <source>
        <strain evidence="2">JCM 17555</strain>
    </source>
</reference>
<gene>
    <name evidence="1" type="ORF">GCM10022278_33930</name>
</gene>
<proteinExistence type="predicted"/>
<protein>
    <submittedName>
        <fullName evidence="1">Uncharacterized protein</fullName>
    </submittedName>
</protein>
<name>A0ABP7PZN9_9GAMM</name>
<keyword evidence="2" id="KW-1185">Reference proteome</keyword>
<evidence type="ECO:0000313" key="2">
    <source>
        <dbReference type="Proteomes" id="UP001501337"/>
    </source>
</evidence>